<dbReference type="Pfam" id="PF20684">
    <property type="entry name" value="Fung_rhodopsin"/>
    <property type="match status" value="1"/>
</dbReference>
<organism evidence="9 10">
    <name type="scientific">Pseudogymnoascus verrucosus</name>
    <dbReference type="NCBI Taxonomy" id="342668"/>
    <lineage>
        <taxon>Eukaryota</taxon>
        <taxon>Fungi</taxon>
        <taxon>Dikarya</taxon>
        <taxon>Ascomycota</taxon>
        <taxon>Pezizomycotina</taxon>
        <taxon>Leotiomycetes</taxon>
        <taxon>Thelebolales</taxon>
        <taxon>Thelebolaceae</taxon>
        <taxon>Pseudogymnoascus</taxon>
    </lineage>
</organism>
<dbReference type="GeneID" id="28836972"/>
<feature type="transmembrane region" description="Helical" evidence="7">
    <location>
        <begin position="127"/>
        <end position="147"/>
    </location>
</feature>
<feature type="domain" description="Rhodopsin" evidence="8">
    <location>
        <begin position="32"/>
        <end position="267"/>
    </location>
</feature>
<evidence type="ECO:0000256" key="3">
    <source>
        <dbReference type="ARBA" id="ARBA00022989"/>
    </source>
</evidence>
<dbReference type="PANTHER" id="PTHR33048">
    <property type="entry name" value="PTH11-LIKE INTEGRAL MEMBRANE PROTEIN (AFU_ORTHOLOGUE AFUA_5G11245)"/>
    <property type="match status" value="1"/>
</dbReference>
<dbReference type="EMBL" id="KV460216">
    <property type="protein sequence ID" value="OBT98539.1"/>
    <property type="molecule type" value="Genomic_DNA"/>
</dbReference>
<feature type="transmembrane region" description="Helical" evidence="7">
    <location>
        <begin position="48"/>
        <end position="73"/>
    </location>
</feature>
<evidence type="ECO:0000256" key="6">
    <source>
        <dbReference type="SAM" id="MobiDB-lite"/>
    </source>
</evidence>
<protein>
    <recommendedName>
        <fullName evidence="8">Rhodopsin domain-containing protein</fullName>
    </recommendedName>
</protein>
<evidence type="ECO:0000313" key="10">
    <source>
        <dbReference type="Proteomes" id="UP000091956"/>
    </source>
</evidence>
<evidence type="ECO:0000313" key="9">
    <source>
        <dbReference type="EMBL" id="OBT98539.1"/>
    </source>
</evidence>
<feature type="region of interest" description="Disordered" evidence="6">
    <location>
        <begin position="281"/>
        <end position="314"/>
    </location>
</feature>
<dbReference type="Proteomes" id="UP000091956">
    <property type="component" value="Unassembled WGS sequence"/>
</dbReference>
<evidence type="ECO:0000256" key="1">
    <source>
        <dbReference type="ARBA" id="ARBA00004141"/>
    </source>
</evidence>
<feature type="transmembrane region" description="Helical" evidence="7">
    <location>
        <begin position="15"/>
        <end position="36"/>
    </location>
</feature>
<feature type="transmembrane region" description="Helical" evidence="7">
    <location>
        <begin position="171"/>
        <end position="192"/>
    </location>
</feature>
<keyword evidence="2 7" id="KW-0812">Transmembrane</keyword>
<feature type="transmembrane region" description="Helical" evidence="7">
    <location>
        <begin position="93"/>
        <end position="115"/>
    </location>
</feature>
<keyword evidence="10" id="KW-1185">Reference proteome</keyword>
<evidence type="ECO:0000256" key="7">
    <source>
        <dbReference type="SAM" id="Phobius"/>
    </source>
</evidence>
<reference evidence="9 10" key="1">
    <citation type="submission" date="2016-03" db="EMBL/GenBank/DDBJ databases">
        <title>Comparative genomics of Pseudogymnoascus destructans, the fungus causing white-nose syndrome of bats.</title>
        <authorList>
            <person name="Palmer J.M."/>
            <person name="Drees K.P."/>
            <person name="Foster J.T."/>
            <person name="Lindner D.L."/>
        </authorList>
    </citation>
    <scope>NUCLEOTIDE SEQUENCE [LARGE SCALE GENOMIC DNA]</scope>
    <source>
        <strain evidence="9 10">UAMH 10579</strain>
    </source>
</reference>
<dbReference type="GO" id="GO:0016020">
    <property type="term" value="C:membrane"/>
    <property type="evidence" value="ECO:0007669"/>
    <property type="project" value="UniProtKB-SubCell"/>
</dbReference>
<dbReference type="AlphaFoldDB" id="A0A1B8GRS8"/>
<evidence type="ECO:0000256" key="2">
    <source>
        <dbReference type="ARBA" id="ARBA00022692"/>
    </source>
</evidence>
<comment type="similarity">
    <text evidence="5">Belongs to the SAT4 family.</text>
</comment>
<evidence type="ECO:0000256" key="4">
    <source>
        <dbReference type="ARBA" id="ARBA00023136"/>
    </source>
</evidence>
<keyword evidence="3 7" id="KW-1133">Transmembrane helix</keyword>
<feature type="transmembrane region" description="Helical" evidence="7">
    <location>
        <begin position="204"/>
        <end position="222"/>
    </location>
</feature>
<comment type="subcellular location">
    <subcellularLocation>
        <location evidence="1">Membrane</location>
        <topology evidence="1">Multi-pass membrane protein</topology>
    </subcellularLocation>
</comment>
<dbReference type="PANTHER" id="PTHR33048:SF55">
    <property type="entry name" value="INTEGRAL MEMBRANE PROTEIN"/>
    <property type="match status" value="1"/>
</dbReference>
<proteinExistence type="inferred from homology"/>
<feature type="compositionally biased region" description="Low complexity" evidence="6">
    <location>
        <begin position="281"/>
        <end position="293"/>
    </location>
</feature>
<accession>A0A1B8GRS8</accession>
<dbReference type="STRING" id="342668.A0A1B8GRS8"/>
<sequence length="365" mass="40457">MVSGNAPGESHALQVQIPCIVFFVVTPIFIIIRIWTRIKLKSGLGYDDWTILFSFINSLAVSALMMASCAYGFGQHNANLSVYNRKMTFKLFYVAQAFYKITINLTKASILLLYLRIFIQRPFRIMCYVMLGIILSYMVATFFSSVFQCTPISRAWDKSIHGSCISIPKNWYANAGFSIATDFIILVLPMPIIYKSYLPSNQKVALMFVFALGAFVMITSIFRMQTLNFSSTSPDPTYDIASSLWTIVEENVGIICACLPSCRPILSMLFPTVFPSNSGSGPYGSSSGNPRSNTFENTDSAKSGWTPSRGDKDAMGVNLTTVKAHGLKGSTSEESILRRHDGLGNDSDGNGIHKVTAYYVSWPFE</sequence>
<evidence type="ECO:0000256" key="5">
    <source>
        <dbReference type="ARBA" id="ARBA00038359"/>
    </source>
</evidence>
<dbReference type="RefSeq" id="XP_018132272.1">
    <property type="nucleotide sequence ID" value="XM_018273072.2"/>
</dbReference>
<keyword evidence="4 7" id="KW-0472">Membrane</keyword>
<gene>
    <name evidence="9" type="ORF">VE01_03586</name>
</gene>
<dbReference type="InterPro" id="IPR052337">
    <property type="entry name" value="SAT4-like"/>
</dbReference>
<dbReference type="InterPro" id="IPR049326">
    <property type="entry name" value="Rhodopsin_dom_fungi"/>
</dbReference>
<evidence type="ECO:0000259" key="8">
    <source>
        <dbReference type="Pfam" id="PF20684"/>
    </source>
</evidence>
<name>A0A1B8GRS8_9PEZI</name>
<dbReference type="OrthoDB" id="5401779at2759"/>
<reference evidence="10" key="2">
    <citation type="journal article" date="2018" name="Nat. Commun.">
        <title>Extreme sensitivity to ultraviolet light in the fungal pathogen causing white-nose syndrome of bats.</title>
        <authorList>
            <person name="Palmer J.M."/>
            <person name="Drees K.P."/>
            <person name="Foster J.T."/>
            <person name="Lindner D.L."/>
        </authorList>
    </citation>
    <scope>NUCLEOTIDE SEQUENCE [LARGE SCALE GENOMIC DNA]</scope>
    <source>
        <strain evidence="10">UAMH 10579</strain>
    </source>
</reference>
<feature type="compositionally biased region" description="Polar residues" evidence="6">
    <location>
        <begin position="294"/>
        <end position="306"/>
    </location>
</feature>